<proteinExistence type="predicted"/>
<evidence type="ECO:0000313" key="2">
    <source>
        <dbReference type="Proteomes" id="UP001163835"/>
    </source>
</evidence>
<sequence>MDNITLLQLWKGTSALFLSSGILSLFEMTKDHSELQLLGEHLNKSMHDFEIKTILTDALIHSTPVVHISPEQWTVIVYFLSYYQLLHMMKDDNRTMVALCTNTYPLGALPSTLSQWYGSLGTTDGWPGVLKSAQRSLKKAQKHELSGTHGPEDPLTRSLMVTFRLMRQQKADKICLNTSLVVLGIIFAQNGIYLLPHSFKEFIALVKNCVQRSHPEHCFDDSQLLEYQGEYIGNNMFFPLQVFCLITPLFILRSCNEGTGKHPEYLVEIEMQWINKILTVVKGEKTVEEVLLEFSQENLSLDNISTKDATYFKVSDNFCNSLSSAINQVNEPSDAGGIQPPLIPVIGDEGQIAGHKRTRDGPEYANENTSIIADTEHPSKSQCTDGNQCSSGTSSARTPEHGLNISQEQMHPSTPADNQTDESMTPASDKEEEDGLIIEGGGPASQGPESPSPDDVEDELMTPASDEEEEDGLAIEGGGLASQGPESPSPDNVEDELMTPASDKEKEDGLVIQHGGSGSQGHTTPSQESPSEAEVEDLISHRGNRFPSPISASLLKLVGETNTWSPDLSSSHEKLWINEDMFMDKIQSPTGKKGLHADEHDLKHKSTLEDVEAIISKVHQTASADGCEIRPGACSKPFPIFEVEYSNFNSSLLFPEARKQRIFHNQHILIHNAPCPDSSELKFDPLTFSEHLGSVSELRTLHDATLLEESELKKDANKVYSSGMLSDVILATQNPRGKILNSVSRVLLIASPTSHSQCALQANTQLQSSELSRAISGPYLTSEPL</sequence>
<reference evidence="1" key="1">
    <citation type="submission" date="2022-09" db="EMBL/GenBank/DDBJ databases">
        <title>A Global Phylogenomic Analysis of the Shiitake Genus Lentinula.</title>
        <authorList>
            <consortium name="DOE Joint Genome Institute"/>
            <person name="Sierra-Patev S."/>
            <person name="Min B."/>
            <person name="Naranjo-Ortiz M."/>
            <person name="Looney B."/>
            <person name="Konkel Z."/>
            <person name="Slot J.C."/>
            <person name="Sakamoto Y."/>
            <person name="Steenwyk J.L."/>
            <person name="Rokas A."/>
            <person name="Carro J."/>
            <person name="Camarero S."/>
            <person name="Ferreira P."/>
            <person name="Molpeceres G."/>
            <person name="Ruiz-Duenas F.J."/>
            <person name="Serrano A."/>
            <person name="Henrissat B."/>
            <person name="Drula E."/>
            <person name="Hughes K.W."/>
            <person name="Mata J.L."/>
            <person name="Ishikawa N.K."/>
            <person name="Vargas-Isla R."/>
            <person name="Ushijima S."/>
            <person name="Smith C.A."/>
            <person name="Ahrendt S."/>
            <person name="Andreopoulos W."/>
            <person name="He G."/>
            <person name="Labutti K."/>
            <person name="Lipzen A."/>
            <person name="Ng V."/>
            <person name="Riley R."/>
            <person name="Sandor L."/>
            <person name="Barry K."/>
            <person name="Martinez A.T."/>
            <person name="Xiao Y."/>
            <person name="Gibbons J.G."/>
            <person name="Terashima K."/>
            <person name="Grigoriev I.V."/>
            <person name="Hibbett D.S."/>
        </authorList>
    </citation>
    <scope>NUCLEOTIDE SEQUENCE</scope>
    <source>
        <strain evidence="1">TMI1499</strain>
    </source>
</reference>
<dbReference type="EMBL" id="MU796005">
    <property type="protein sequence ID" value="KAJ3804439.1"/>
    <property type="molecule type" value="Genomic_DNA"/>
</dbReference>
<organism evidence="1 2">
    <name type="scientific">Lentinula aff. lateritia</name>
    <dbReference type="NCBI Taxonomy" id="2804960"/>
    <lineage>
        <taxon>Eukaryota</taxon>
        <taxon>Fungi</taxon>
        <taxon>Dikarya</taxon>
        <taxon>Basidiomycota</taxon>
        <taxon>Agaricomycotina</taxon>
        <taxon>Agaricomycetes</taxon>
        <taxon>Agaricomycetidae</taxon>
        <taxon>Agaricales</taxon>
        <taxon>Marasmiineae</taxon>
        <taxon>Omphalotaceae</taxon>
        <taxon>Lentinula</taxon>
    </lineage>
</organism>
<keyword evidence="2" id="KW-1185">Reference proteome</keyword>
<accession>A0ACC1TIB4</accession>
<evidence type="ECO:0000313" key="1">
    <source>
        <dbReference type="EMBL" id="KAJ3804439.1"/>
    </source>
</evidence>
<dbReference type="Proteomes" id="UP001163835">
    <property type="component" value="Unassembled WGS sequence"/>
</dbReference>
<comment type="caution">
    <text evidence="1">The sequence shown here is derived from an EMBL/GenBank/DDBJ whole genome shotgun (WGS) entry which is preliminary data.</text>
</comment>
<gene>
    <name evidence="1" type="ORF">F5876DRAFT_83159</name>
</gene>
<name>A0ACC1TIB4_9AGAR</name>
<protein>
    <submittedName>
        <fullName evidence="1">Uncharacterized protein</fullName>
    </submittedName>
</protein>